<evidence type="ECO:0000256" key="3">
    <source>
        <dbReference type="ARBA" id="ARBA00022679"/>
    </source>
</evidence>
<proteinExistence type="predicted"/>
<dbReference type="EMBL" id="FTNL01000036">
    <property type="protein sequence ID" value="SIR88872.1"/>
    <property type="molecule type" value="Genomic_DNA"/>
</dbReference>
<organism evidence="12 14">
    <name type="scientific">Fluoribacter gormanii</name>
    <dbReference type="NCBI Taxonomy" id="464"/>
    <lineage>
        <taxon>Bacteria</taxon>
        <taxon>Pseudomonadati</taxon>
        <taxon>Pseudomonadota</taxon>
        <taxon>Gammaproteobacteria</taxon>
        <taxon>Legionellales</taxon>
        <taxon>Legionellaceae</taxon>
        <taxon>Fluoribacter</taxon>
    </lineage>
</organism>
<dbReference type="Proteomes" id="UP000254374">
    <property type="component" value="Unassembled WGS sequence"/>
</dbReference>
<evidence type="ECO:0000259" key="10">
    <source>
        <dbReference type="Pfam" id="PF19040"/>
    </source>
</evidence>
<dbReference type="Proteomes" id="UP000186808">
    <property type="component" value="Unassembled WGS sequence"/>
</dbReference>
<name>A0A377GIX9_9GAMM</name>
<evidence type="ECO:0000256" key="8">
    <source>
        <dbReference type="SAM" id="Phobius"/>
    </source>
</evidence>
<dbReference type="RefSeq" id="WP_058467079.1">
    <property type="nucleotide sequence ID" value="NZ_CAAAIX010000037.1"/>
</dbReference>
<dbReference type="GO" id="GO:0005886">
    <property type="term" value="C:plasma membrane"/>
    <property type="evidence" value="ECO:0007669"/>
    <property type="project" value="UniProtKB-SubCell"/>
</dbReference>
<feature type="transmembrane region" description="Helical" evidence="8">
    <location>
        <begin position="284"/>
        <end position="301"/>
    </location>
</feature>
<evidence type="ECO:0000313" key="11">
    <source>
        <dbReference type="EMBL" id="SIR88872.1"/>
    </source>
</evidence>
<evidence type="ECO:0000313" key="13">
    <source>
        <dbReference type="Proteomes" id="UP000186808"/>
    </source>
</evidence>
<evidence type="ECO:0000256" key="1">
    <source>
        <dbReference type="ARBA" id="ARBA00004651"/>
    </source>
</evidence>
<dbReference type="InterPro" id="IPR002656">
    <property type="entry name" value="Acyl_transf_3_dom"/>
</dbReference>
<dbReference type="PANTHER" id="PTHR23028">
    <property type="entry name" value="ACETYLTRANSFERASE"/>
    <property type="match status" value="1"/>
</dbReference>
<feature type="domain" description="SGNH" evidence="10">
    <location>
        <begin position="420"/>
        <end position="661"/>
    </location>
</feature>
<feature type="transmembrane region" description="Helical" evidence="8">
    <location>
        <begin position="359"/>
        <end position="377"/>
    </location>
</feature>
<dbReference type="Gene3D" id="3.40.50.1110">
    <property type="entry name" value="SGNH hydrolase"/>
    <property type="match status" value="1"/>
</dbReference>
<dbReference type="PANTHER" id="PTHR23028:SF53">
    <property type="entry name" value="ACYL_TRANSF_3 DOMAIN-CONTAINING PROTEIN"/>
    <property type="match status" value="1"/>
</dbReference>
<keyword evidence="7 12" id="KW-0012">Acyltransferase</keyword>
<dbReference type="Pfam" id="PF01757">
    <property type="entry name" value="Acyl_transf_3"/>
    <property type="match status" value="1"/>
</dbReference>
<keyword evidence="6 8" id="KW-0472">Membrane</keyword>
<feature type="transmembrane region" description="Helical" evidence="8">
    <location>
        <begin position="12"/>
        <end position="31"/>
    </location>
</feature>
<keyword evidence="3 12" id="KW-0808">Transferase</keyword>
<dbReference type="EC" id="2.3.1.-" evidence="12"/>
<evidence type="ECO:0000313" key="12">
    <source>
        <dbReference type="EMBL" id="STO24777.1"/>
    </source>
</evidence>
<feature type="transmembrane region" description="Helical" evidence="8">
    <location>
        <begin position="321"/>
        <end position="338"/>
    </location>
</feature>
<dbReference type="InterPro" id="IPR036514">
    <property type="entry name" value="SGNH_hydro_sf"/>
</dbReference>
<comment type="subcellular location">
    <subcellularLocation>
        <location evidence="1">Cell membrane</location>
        <topology evidence="1">Multi-pass membrane protein</topology>
    </subcellularLocation>
</comment>
<evidence type="ECO:0000256" key="6">
    <source>
        <dbReference type="ARBA" id="ARBA00023136"/>
    </source>
</evidence>
<feature type="transmembrane region" description="Helical" evidence="8">
    <location>
        <begin position="38"/>
        <end position="56"/>
    </location>
</feature>
<feature type="transmembrane region" description="Helical" evidence="8">
    <location>
        <begin position="253"/>
        <end position="272"/>
    </location>
</feature>
<feature type="transmembrane region" description="Helical" evidence="8">
    <location>
        <begin position="165"/>
        <end position="184"/>
    </location>
</feature>
<dbReference type="GO" id="GO:0016788">
    <property type="term" value="F:hydrolase activity, acting on ester bonds"/>
    <property type="evidence" value="ECO:0007669"/>
    <property type="project" value="UniProtKB-ARBA"/>
</dbReference>
<dbReference type="AlphaFoldDB" id="A0A377GIX9"/>
<dbReference type="STRING" id="464.Lgor_0563"/>
<sequence>MHDKSYYKHIDGLRALAVTSVFLCHLDFAFFSGGFVGVDVFFVISGFLITNIIVHQLDSSAGFSFLNFYARRVKRIFPALFFTLFLSFIAGILFLNPAPFKIFGKSLSFAALSVSNIFFKNQSGYFDIFSQSSPLLHTWSLGVEEQFYIFFPIILFFWHKFFKKNLVIIIALVFIISFLLNLYYQNSQLVALYYLAQYRAFEFCIGAFIVFLMKNKINLHPFFIELLCFLGIVLIVIPTLIYSSSTLFPSYNALAPCIGAALIIYAGTAKYTGSIFRCLPARQIGLISYSLYLVHWPLIIFFKTYHHDYGLKFDISFNEKILVITLALFCSFFMYYFIEQPFRNGSSIQKNQKYFVKTITQGLCFAFLIAFLGVSIGRSHGWIWRTTSPDVVAKVEDITKYHVENWGGADFTGEFIHKGKTNHAQIVIMGDSHAGMLDEGIVAKIAKPHQLTVFTSSGGGAGKYASSLLIPGITRLDKEQKLYDDSAKLAYKEALKVLNATKEQNILILSASWNEQINAAGFLKNHRSLNINTSSMTSYNDYKPFLNALDKLLKLLGKKKLIIVGDVPGSLYNPINCLGSLKWFKRSDCSFADNENRNQAALNVNRILARYASERNNVYFLNPYDVFCKNGYCSSGDSLGHPYYSDGSHLSKIGSKFLVGHLQHKILDILNFPTQSVRIASKNEK</sequence>
<evidence type="ECO:0000259" key="9">
    <source>
        <dbReference type="Pfam" id="PF01757"/>
    </source>
</evidence>
<feature type="transmembrane region" description="Helical" evidence="8">
    <location>
        <begin position="139"/>
        <end position="158"/>
    </location>
</feature>
<dbReference type="EMBL" id="UGGV01000001">
    <property type="protein sequence ID" value="STO24777.1"/>
    <property type="molecule type" value="Genomic_DNA"/>
</dbReference>
<dbReference type="InterPro" id="IPR043968">
    <property type="entry name" value="SGNH"/>
</dbReference>
<reference evidence="12 14" key="2">
    <citation type="submission" date="2018-06" db="EMBL/GenBank/DDBJ databases">
        <authorList>
            <consortium name="Pathogen Informatics"/>
            <person name="Doyle S."/>
        </authorList>
    </citation>
    <scope>NUCLEOTIDE SEQUENCE [LARGE SCALE GENOMIC DNA]</scope>
    <source>
        <strain evidence="12 14">NCTC11401</strain>
    </source>
</reference>
<dbReference type="Pfam" id="PF19040">
    <property type="entry name" value="SGNH"/>
    <property type="match status" value="1"/>
</dbReference>
<reference evidence="11 13" key="1">
    <citation type="submission" date="2017-01" db="EMBL/GenBank/DDBJ databases">
        <authorList>
            <person name="Varghese N."/>
            <person name="Submissions S."/>
        </authorList>
    </citation>
    <scope>NUCLEOTIDE SEQUENCE [LARGE SCALE GENOMIC DNA]</scope>
    <source>
        <strain evidence="11 13">ATCC 33342</strain>
    </source>
</reference>
<evidence type="ECO:0000256" key="5">
    <source>
        <dbReference type="ARBA" id="ARBA00022989"/>
    </source>
</evidence>
<dbReference type="GO" id="GO:0009103">
    <property type="term" value="P:lipopolysaccharide biosynthetic process"/>
    <property type="evidence" value="ECO:0007669"/>
    <property type="project" value="TreeGrafter"/>
</dbReference>
<keyword evidence="2" id="KW-1003">Cell membrane</keyword>
<keyword evidence="4 8" id="KW-0812">Transmembrane</keyword>
<feature type="transmembrane region" description="Helical" evidence="8">
    <location>
        <begin position="190"/>
        <end position="213"/>
    </location>
</feature>
<keyword evidence="5 8" id="KW-1133">Transmembrane helix</keyword>
<feature type="transmembrane region" description="Helical" evidence="8">
    <location>
        <begin position="76"/>
        <end position="95"/>
    </location>
</feature>
<evidence type="ECO:0000256" key="2">
    <source>
        <dbReference type="ARBA" id="ARBA00022475"/>
    </source>
</evidence>
<feature type="transmembrane region" description="Helical" evidence="8">
    <location>
        <begin position="222"/>
        <end position="241"/>
    </location>
</feature>
<evidence type="ECO:0000256" key="4">
    <source>
        <dbReference type="ARBA" id="ARBA00022692"/>
    </source>
</evidence>
<gene>
    <name evidence="12" type="primary">oatA_3</name>
    <name evidence="12" type="ORF">NCTC11401_01595</name>
    <name evidence="11" type="ORF">SAMN05421777_13622</name>
</gene>
<accession>A0A377GIX9</accession>
<keyword evidence="13" id="KW-1185">Reference proteome</keyword>
<feature type="domain" description="Acyltransferase 3" evidence="9">
    <location>
        <begin position="10"/>
        <end position="332"/>
    </location>
</feature>
<dbReference type="SUPFAM" id="SSF52266">
    <property type="entry name" value="SGNH hydrolase"/>
    <property type="match status" value="1"/>
</dbReference>
<dbReference type="InterPro" id="IPR050879">
    <property type="entry name" value="Acyltransferase_3"/>
</dbReference>
<protein>
    <submittedName>
        <fullName evidence="12">O-acetyltransferase OatA</fullName>
        <ecNumber evidence="12">2.3.1.-</ecNumber>
    </submittedName>
    <submittedName>
        <fullName evidence="11">Peptidoglycan/LPS O-acetylase OafA/YrhL, contains acyltransferase and SGNH-hydrolase domains</fullName>
    </submittedName>
</protein>
<dbReference type="GO" id="GO:0016747">
    <property type="term" value="F:acyltransferase activity, transferring groups other than amino-acyl groups"/>
    <property type="evidence" value="ECO:0007669"/>
    <property type="project" value="InterPro"/>
</dbReference>
<evidence type="ECO:0000256" key="7">
    <source>
        <dbReference type="ARBA" id="ARBA00023315"/>
    </source>
</evidence>
<evidence type="ECO:0000313" key="14">
    <source>
        <dbReference type="Proteomes" id="UP000254374"/>
    </source>
</evidence>